<evidence type="ECO:0000313" key="2">
    <source>
        <dbReference type="Proteomes" id="UP001610563"/>
    </source>
</evidence>
<dbReference type="Proteomes" id="UP001610563">
    <property type="component" value="Unassembled WGS sequence"/>
</dbReference>
<accession>A0ABR4GFI6</accession>
<dbReference type="EMBL" id="JBFTWV010000017">
    <property type="protein sequence ID" value="KAL2797815.1"/>
    <property type="molecule type" value="Genomic_DNA"/>
</dbReference>
<name>A0ABR4GFI6_9EURO</name>
<gene>
    <name evidence="1" type="ORF">BJX66DRAFT_297309</name>
</gene>
<evidence type="ECO:0000313" key="1">
    <source>
        <dbReference type="EMBL" id="KAL2797815.1"/>
    </source>
</evidence>
<keyword evidence="2" id="KW-1185">Reference proteome</keyword>
<organism evidence="1 2">
    <name type="scientific">Aspergillus keveii</name>
    <dbReference type="NCBI Taxonomy" id="714993"/>
    <lineage>
        <taxon>Eukaryota</taxon>
        <taxon>Fungi</taxon>
        <taxon>Dikarya</taxon>
        <taxon>Ascomycota</taxon>
        <taxon>Pezizomycotina</taxon>
        <taxon>Eurotiomycetes</taxon>
        <taxon>Eurotiomycetidae</taxon>
        <taxon>Eurotiales</taxon>
        <taxon>Aspergillaceae</taxon>
        <taxon>Aspergillus</taxon>
        <taxon>Aspergillus subgen. Nidulantes</taxon>
    </lineage>
</organism>
<sequence>MKETHSIFSLFYKARRTQRWKVKERKRKKEPQCICVWIDSAGGWLGLGVEILESPVETSMGGKFEKFDDLLRKLRFRPSMSLLKNVFAHAKKFFGFAVEYYTRSSREGIVNGRFHSHAELFKMVRIYPRCYLLGKWGEGRTFSRSSFTWCIVSFRNHQGRPEADWKCWHGLGHGCETDFNKSVFIVCEENKMAFTE</sequence>
<proteinExistence type="predicted"/>
<reference evidence="1 2" key="1">
    <citation type="submission" date="2024-07" db="EMBL/GenBank/DDBJ databases">
        <title>Section-level genome sequencing and comparative genomics of Aspergillus sections Usti and Cavernicolus.</title>
        <authorList>
            <consortium name="Lawrence Berkeley National Laboratory"/>
            <person name="Nybo J.L."/>
            <person name="Vesth T.C."/>
            <person name="Theobald S."/>
            <person name="Frisvad J.C."/>
            <person name="Larsen T.O."/>
            <person name="Kjaerboelling I."/>
            <person name="Rothschild-Mancinelli K."/>
            <person name="Lyhne E.K."/>
            <person name="Kogle M.E."/>
            <person name="Barry K."/>
            <person name="Clum A."/>
            <person name="Na H."/>
            <person name="Ledsgaard L."/>
            <person name="Lin J."/>
            <person name="Lipzen A."/>
            <person name="Kuo A."/>
            <person name="Riley R."/>
            <person name="Mondo S."/>
            <person name="Labutti K."/>
            <person name="Haridas S."/>
            <person name="Pangalinan J."/>
            <person name="Salamov A.A."/>
            <person name="Simmons B.A."/>
            <person name="Magnuson J.K."/>
            <person name="Chen J."/>
            <person name="Drula E."/>
            <person name="Henrissat B."/>
            <person name="Wiebenga A."/>
            <person name="Lubbers R.J."/>
            <person name="Gomes A.C."/>
            <person name="Makela M.R."/>
            <person name="Stajich J."/>
            <person name="Grigoriev I.V."/>
            <person name="Mortensen U.H."/>
            <person name="De Vries R.P."/>
            <person name="Baker S.E."/>
            <person name="Andersen M.R."/>
        </authorList>
    </citation>
    <scope>NUCLEOTIDE SEQUENCE [LARGE SCALE GENOMIC DNA]</scope>
    <source>
        <strain evidence="1 2">CBS 209.92</strain>
    </source>
</reference>
<protein>
    <submittedName>
        <fullName evidence="1">Uncharacterized protein</fullName>
    </submittedName>
</protein>
<comment type="caution">
    <text evidence="1">The sequence shown here is derived from an EMBL/GenBank/DDBJ whole genome shotgun (WGS) entry which is preliminary data.</text>
</comment>